<sequence length="186" mass="20066">MVSTVEQLRKLLAPLDADESARNFRRVSVDAAPSDPAASFDLAVPLHALIAAGGIAARPPSFPRRKASVPSSSVRGLASELDPVELPADVLLSVLVSTCRVSLAYGFLLGPWTREAARSRLGRVLKLLGPEARWWSNVAFDDPGEWRSLRRPRCYSWRPVTGHTFDHVLIGAGAGAQVTVLAFADD</sequence>
<dbReference type="AlphaFoldDB" id="A0A372JHQ1"/>
<organism evidence="1 2">
    <name type="scientific">Actinomadura logoneensis</name>
    <dbReference type="NCBI Taxonomy" id="2293572"/>
    <lineage>
        <taxon>Bacteria</taxon>
        <taxon>Bacillati</taxon>
        <taxon>Actinomycetota</taxon>
        <taxon>Actinomycetes</taxon>
        <taxon>Streptosporangiales</taxon>
        <taxon>Thermomonosporaceae</taxon>
        <taxon>Actinomadura</taxon>
    </lineage>
</organism>
<proteinExistence type="predicted"/>
<gene>
    <name evidence="1" type="ORF">DZF91_21820</name>
</gene>
<name>A0A372JHQ1_9ACTN</name>
<dbReference type="Proteomes" id="UP000261811">
    <property type="component" value="Unassembled WGS sequence"/>
</dbReference>
<keyword evidence="2" id="KW-1185">Reference proteome</keyword>
<dbReference type="RefSeq" id="WP_117359309.1">
    <property type="nucleotide sequence ID" value="NZ_QURH01000335.1"/>
</dbReference>
<comment type="caution">
    <text evidence="1">The sequence shown here is derived from an EMBL/GenBank/DDBJ whole genome shotgun (WGS) entry which is preliminary data.</text>
</comment>
<evidence type="ECO:0000313" key="2">
    <source>
        <dbReference type="Proteomes" id="UP000261811"/>
    </source>
</evidence>
<dbReference type="EMBL" id="QURH01000335">
    <property type="protein sequence ID" value="RFU39533.1"/>
    <property type="molecule type" value="Genomic_DNA"/>
</dbReference>
<reference evidence="1 2" key="1">
    <citation type="submission" date="2018-08" db="EMBL/GenBank/DDBJ databases">
        <title>Actinomadura jelena sp. nov., a novel Actinomycete isolated from soil in Chad.</title>
        <authorList>
            <person name="Shi L."/>
        </authorList>
    </citation>
    <scope>NUCLEOTIDE SEQUENCE [LARGE SCALE GENOMIC DNA]</scope>
    <source>
        <strain evidence="1 2">NEAU-G17</strain>
    </source>
</reference>
<dbReference type="OrthoDB" id="3466811at2"/>
<evidence type="ECO:0000313" key="1">
    <source>
        <dbReference type="EMBL" id="RFU39533.1"/>
    </source>
</evidence>
<protein>
    <submittedName>
        <fullName evidence="1">Uncharacterized protein</fullName>
    </submittedName>
</protein>
<accession>A0A372JHQ1</accession>